<evidence type="ECO:0000256" key="2">
    <source>
        <dbReference type="ARBA" id="ARBA00022598"/>
    </source>
</evidence>
<dbReference type="GO" id="GO:0006438">
    <property type="term" value="P:valyl-tRNA aminoacylation"/>
    <property type="evidence" value="ECO:0007669"/>
    <property type="project" value="InterPro"/>
</dbReference>
<proteinExistence type="predicted"/>
<evidence type="ECO:0000313" key="10">
    <source>
        <dbReference type="EMBL" id="PIQ71957.1"/>
    </source>
</evidence>
<keyword evidence="2" id="KW-0436">Ligase</keyword>
<dbReference type="EC" id="6.1.1.9" evidence="1"/>
<organism evidence="10 11">
    <name type="scientific">Candidatus Roizmanbacteria bacterium CG11_big_fil_rev_8_21_14_0_20_37_16</name>
    <dbReference type="NCBI Taxonomy" id="1974857"/>
    <lineage>
        <taxon>Bacteria</taxon>
        <taxon>Candidatus Roizmaniibacteriota</taxon>
    </lineage>
</organism>
<name>A0A2H0KL20_9BACT</name>
<dbReference type="GO" id="GO:0004832">
    <property type="term" value="F:valine-tRNA ligase activity"/>
    <property type="evidence" value="ECO:0007669"/>
    <property type="project" value="UniProtKB-EC"/>
</dbReference>
<dbReference type="SUPFAM" id="SSF47323">
    <property type="entry name" value="Anticodon-binding domain of a subclass of class I aminoacyl-tRNA synthetases"/>
    <property type="match status" value="1"/>
</dbReference>
<protein>
    <recommendedName>
        <fullName evidence="1">valine--tRNA ligase</fullName>
        <ecNumber evidence="1">6.1.1.9</ecNumber>
    </recommendedName>
    <alternativeName>
        <fullName evidence="7">Valyl-tRNA synthetase</fullName>
    </alternativeName>
</protein>
<evidence type="ECO:0000256" key="5">
    <source>
        <dbReference type="ARBA" id="ARBA00022917"/>
    </source>
</evidence>
<comment type="catalytic activity">
    <reaction evidence="8">
        <text>tRNA(Val) + L-valine + ATP = L-valyl-tRNA(Val) + AMP + diphosphate</text>
        <dbReference type="Rhea" id="RHEA:10704"/>
        <dbReference type="Rhea" id="RHEA-COMP:9672"/>
        <dbReference type="Rhea" id="RHEA-COMP:9708"/>
        <dbReference type="ChEBI" id="CHEBI:30616"/>
        <dbReference type="ChEBI" id="CHEBI:33019"/>
        <dbReference type="ChEBI" id="CHEBI:57762"/>
        <dbReference type="ChEBI" id="CHEBI:78442"/>
        <dbReference type="ChEBI" id="CHEBI:78537"/>
        <dbReference type="ChEBI" id="CHEBI:456215"/>
        <dbReference type="EC" id="6.1.1.9"/>
    </reaction>
</comment>
<reference evidence="10 11" key="1">
    <citation type="submission" date="2017-09" db="EMBL/GenBank/DDBJ databases">
        <title>Depth-based differentiation of microbial function through sediment-hosted aquifers and enrichment of novel symbionts in the deep terrestrial subsurface.</title>
        <authorList>
            <person name="Probst A.J."/>
            <person name="Ladd B."/>
            <person name="Jarett J.K."/>
            <person name="Geller-Mcgrath D.E."/>
            <person name="Sieber C.M."/>
            <person name="Emerson J.B."/>
            <person name="Anantharaman K."/>
            <person name="Thomas B.C."/>
            <person name="Malmstrom R."/>
            <person name="Stieglmeier M."/>
            <person name="Klingl A."/>
            <person name="Woyke T."/>
            <person name="Ryan C.M."/>
            <person name="Banfield J.F."/>
        </authorList>
    </citation>
    <scope>NUCLEOTIDE SEQUENCE [LARGE SCALE GENOMIC DNA]</scope>
    <source>
        <strain evidence="10">CG11_big_fil_rev_8_21_14_0_20_37_16</strain>
    </source>
</reference>
<evidence type="ECO:0000259" key="9">
    <source>
        <dbReference type="Pfam" id="PF08264"/>
    </source>
</evidence>
<dbReference type="InterPro" id="IPR009080">
    <property type="entry name" value="tRNAsynth_Ia_anticodon-bd"/>
</dbReference>
<evidence type="ECO:0000256" key="4">
    <source>
        <dbReference type="ARBA" id="ARBA00022840"/>
    </source>
</evidence>
<dbReference type="PANTHER" id="PTHR11946:SF93">
    <property type="entry name" value="VALINE--TRNA LIGASE, CHLOROPLASTIC_MITOCHONDRIAL 2"/>
    <property type="match status" value="1"/>
</dbReference>
<dbReference type="InterPro" id="IPR002303">
    <property type="entry name" value="Valyl-tRNA_ligase"/>
</dbReference>
<keyword evidence="5" id="KW-0648">Protein biosynthesis</keyword>
<evidence type="ECO:0000256" key="1">
    <source>
        <dbReference type="ARBA" id="ARBA00013169"/>
    </source>
</evidence>
<evidence type="ECO:0000256" key="3">
    <source>
        <dbReference type="ARBA" id="ARBA00022741"/>
    </source>
</evidence>
<dbReference type="EMBL" id="PCVK01000017">
    <property type="protein sequence ID" value="PIQ71957.1"/>
    <property type="molecule type" value="Genomic_DNA"/>
</dbReference>
<gene>
    <name evidence="10" type="ORF">COV87_00460</name>
</gene>
<dbReference type="GO" id="GO:0005829">
    <property type="term" value="C:cytosol"/>
    <property type="evidence" value="ECO:0007669"/>
    <property type="project" value="TreeGrafter"/>
</dbReference>
<dbReference type="PANTHER" id="PTHR11946">
    <property type="entry name" value="VALYL-TRNA SYNTHETASES"/>
    <property type="match status" value="1"/>
</dbReference>
<evidence type="ECO:0000313" key="11">
    <source>
        <dbReference type="Proteomes" id="UP000229497"/>
    </source>
</evidence>
<dbReference type="Pfam" id="PF08264">
    <property type="entry name" value="Anticodon_1"/>
    <property type="match status" value="1"/>
</dbReference>
<evidence type="ECO:0000256" key="6">
    <source>
        <dbReference type="ARBA" id="ARBA00023146"/>
    </source>
</evidence>
<dbReference type="Gene3D" id="1.10.730.10">
    <property type="entry name" value="Isoleucyl-tRNA Synthetase, Domain 1"/>
    <property type="match status" value="1"/>
</dbReference>
<comment type="caution">
    <text evidence="10">The sequence shown here is derived from an EMBL/GenBank/DDBJ whole genome shotgun (WGS) entry which is preliminary data.</text>
</comment>
<keyword evidence="3" id="KW-0547">Nucleotide-binding</keyword>
<dbReference type="Proteomes" id="UP000229497">
    <property type="component" value="Unassembled WGS sequence"/>
</dbReference>
<evidence type="ECO:0000256" key="7">
    <source>
        <dbReference type="ARBA" id="ARBA00029936"/>
    </source>
</evidence>
<keyword evidence="6" id="KW-0030">Aminoacyl-tRNA synthetase</keyword>
<dbReference type="InterPro" id="IPR013155">
    <property type="entry name" value="M/V/L/I-tRNA-synth_anticd-bd"/>
</dbReference>
<evidence type="ECO:0000256" key="8">
    <source>
        <dbReference type="ARBA" id="ARBA00047552"/>
    </source>
</evidence>
<keyword evidence="4" id="KW-0067">ATP-binding</keyword>
<sequence>EKEFEGVKKKYHANMDTYKFGQVLGDLHAFVWHQFADIYIEELKEELKKGNKEVAQLLEVVFLESISLLHPFIPFETEAIWQIFKGEEKSILNQKV</sequence>
<dbReference type="GO" id="GO:0005524">
    <property type="term" value="F:ATP binding"/>
    <property type="evidence" value="ECO:0007669"/>
    <property type="project" value="UniProtKB-KW"/>
</dbReference>
<feature type="domain" description="Methionyl/Valyl/Leucyl/Isoleucyl-tRNA synthetase anticodon-binding" evidence="9">
    <location>
        <begin position="3"/>
        <end position="94"/>
    </location>
</feature>
<dbReference type="AlphaFoldDB" id="A0A2H0KL20"/>
<feature type="non-terminal residue" evidence="10">
    <location>
        <position position="1"/>
    </location>
</feature>
<accession>A0A2H0KL20</accession>